<organism evidence="2 3">
    <name type="scientific">Buchnera aphidicola</name>
    <name type="common">Melanaphis sacchari</name>
    <dbReference type="NCBI Taxonomy" id="2173854"/>
    <lineage>
        <taxon>Bacteria</taxon>
        <taxon>Pseudomonadati</taxon>
        <taxon>Pseudomonadota</taxon>
        <taxon>Gammaproteobacteria</taxon>
        <taxon>Enterobacterales</taxon>
        <taxon>Erwiniaceae</taxon>
        <taxon>Buchnera</taxon>
    </lineage>
</organism>
<reference evidence="2 3" key="1">
    <citation type="submission" date="2018-04" db="EMBL/GenBank/DDBJ databases">
        <title>Genome sequence of Buchnera aphidicola from Melaphis sacchari.</title>
        <authorList>
            <person name="Geib S.M."/>
            <person name="Palmer N.A."/>
            <person name="Sattler S.E."/>
            <person name="Sarath G."/>
        </authorList>
    </citation>
    <scope>NUCLEOTIDE SEQUENCE [LARGE SCALE GENOMIC DNA]</scope>
    <source>
        <strain evidence="2 3">LSU</strain>
    </source>
</reference>
<evidence type="ECO:0000256" key="1">
    <source>
        <dbReference type="SAM" id="Phobius"/>
    </source>
</evidence>
<dbReference type="Proteomes" id="UP000244884">
    <property type="component" value="Chromosome"/>
</dbReference>
<keyword evidence="1" id="KW-0812">Transmembrane</keyword>
<proteinExistence type="predicted"/>
<dbReference type="AlphaFoldDB" id="A0A2U8DFI2"/>
<keyword evidence="1" id="KW-1133">Transmembrane helix</keyword>
<feature type="transmembrane region" description="Helical" evidence="1">
    <location>
        <begin position="20"/>
        <end position="39"/>
    </location>
</feature>
<accession>A0A2U8DFI2</accession>
<evidence type="ECO:0000313" key="2">
    <source>
        <dbReference type="EMBL" id="AWH90570.1"/>
    </source>
</evidence>
<evidence type="ECO:0000313" key="3">
    <source>
        <dbReference type="Proteomes" id="UP000244884"/>
    </source>
</evidence>
<dbReference type="EMBL" id="CP029161">
    <property type="protein sequence ID" value="AWH90570.1"/>
    <property type="molecule type" value="Genomic_DNA"/>
</dbReference>
<protein>
    <submittedName>
        <fullName evidence="2">Uncharacterized protein</fullName>
    </submittedName>
</protein>
<keyword evidence="1" id="KW-0472">Membrane</keyword>
<gene>
    <name evidence="2" type="ORF">DD681_02030</name>
</gene>
<sequence length="59" mass="7255">MHIKKNRKKKIKNNNRKKMLNILIFLYPHTLIILLKLNLSKKVNFLLLKNICFLKKFKY</sequence>
<name>A0A2U8DFI2_9GAMM</name>